<dbReference type="PRINTS" id="PR00119">
    <property type="entry name" value="CATATPASE"/>
</dbReference>
<dbReference type="GO" id="GO:0005886">
    <property type="term" value="C:plasma membrane"/>
    <property type="evidence" value="ECO:0007669"/>
    <property type="project" value="TreeGrafter"/>
</dbReference>
<dbReference type="PANTHER" id="PTHR24093:SF369">
    <property type="entry name" value="CALCIUM-TRANSPORTING ATPASE"/>
    <property type="match status" value="1"/>
</dbReference>
<dbReference type="InterPro" id="IPR023214">
    <property type="entry name" value="HAD_sf"/>
</dbReference>
<keyword evidence="2 17" id="KW-0813">Transport</keyword>
<dbReference type="Pfam" id="PF00690">
    <property type="entry name" value="Cation_ATPase_N"/>
    <property type="match status" value="1"/>
</dbReference>
<keyword evidence="11" id="KW-1278">Translocase</keyword>
<dbReference type="InterPro" id="IPR006408">
    <property type="entry name" value="P-type_ATPase_IIB"/>
</dbReference>
<gene>
    <name evidence="19" type="ORF">WICPIJ_009965</name>
</gene>
<dbReference type="SUPFAM" id="SSF81653">
    <property type="entry name" value="Calcium ATPase, transduction domain A"/>
    <property type="match status" value="1"/>
</dbReference>
<dbReference type="Pfam" id="PF00122">
    <property type="entry name" value="E1-E2_ATPase"/>
    <property type="match status" value="1"/>
</dbReference>
<dbReference type="NCBIfam" id="TIGR01517">
    <property type="entry name" value="ATPase-IIB_Ca"/>
    <property type="match status" value="1"/>
</dbReference>
<keyword evidence="10" id="KW-0460">Magnesium</keyword>
<dbReference type="SUPFAM" id="SSF81660">
    <property type="entry name" value="Metal cation-transporting ATPase, ATP-binding domain N"/>
    <property type="match status" value="1"/>
</dbReference>
<comment type="function">
    <text evidence="17">Catalyzes the hydrolysis of ATP coupled with the transport of calcium.</text>
</comment>
<dbReference type="FunFam" id="3.40.50.1000:FF:000018">
    <property type="entry name" value="Calcium-transporting ATPase"/>
    <property type="match status" value="1"/>
</dbReference>
<evidence type="ECO:0000256" key="9">
    <source>
        <dbReference type="ARBA" id="ARBA00022840"/>
    </source>
</evidence>
<dbReference type="OrthoDB" id="3352408at2759"/>
<dbReference type="EMBL" id="JAEUBG010005727">
    <property type="protein sequence ID" value="KAH3672956.1"/>
    <property type="molecule type" value="Genomic_DNA"/>
</dbReference>
<dbReference type="SFLD" id="SFLDS00003">
    <property type="entry name" value="Haloacid_Dehalogenase"/>
    <property type="match status" value="1"/>
</dbReference>
<evidence type="ECO:0000256" key="14">
    <source>
        <dbReference type="ARBA" id="ARBA00023136"/>
    </source>
</evidence>
<dbReference type="InterPro" id="IPR059000">
    <property type="entry name" value="ATPase_P-type_domA"/>
</dbReference>
<evidence type="ECO:0000256" key="13">
    <source>
        <dbReference type="ARBA" id="ARBA00023065"/>
    </source>
</evidence>
<dbReference type="GO" id="GO:0006874">
    <property type="term" value="P:intracellular calcium ion homeostasis"/>
    <property type="evidence" value="ECO:0007669"/>
    <property type="project" value="UniProtKB-ARBA"/>
</dbReference>
<evidence type="ECO:0000256" key="8">
    <source>
        <dbReference type="ARBA" id="ARBA00022837"/>
    </source>
</evidence>
<evidence type="ECO:0000256" key="12">
    <source>
        <dbReference type="ARBA" id="ARBA00022989"/>
    </source>
</evidence>
<feature type="transmembrane region" description="Helical" evidence="17">
    <location>
        <begin position="995"/>
        <end position="1022"/>
    </location>
</feature>
<dbReference type="FunFam" id="1.20.1110.10:FF:000002">
    <property type="entry name" value="Calcium-transporting ATPase"/>
    <property type="match status" value="1"/>
</dbReference>
<keyword evidence="12 17" id="KW-1133">Transmembrane helix</keyword>
<dbReference type="InterPro" id="IPR008250">
    <property type="entry name" value="ATPase_P-typ_transduc_dom_A_sf"/>
</dbReference>
<dbReference type="PANTHER" id="PTHR24093">
    <property type="entry name" value="CATION TRANSPORTING ATPASE"/>
    <property type="match status" value="1"/>
</dbReference>
<dbReference type="InterPro" id="IPR001757">
    <property type="entry name" value="P_typ_ATPase"/>
</dbReference>
<dbReference type="InterPro" id="IPR036412">
    <property type="entry name" value="HAD-like_sf"/>
</dbReference>
<keyword evidence="20" id="KW-1185">Reference proteome</keyword>
<dbReference type="GO" id="GO:0005388">
    <property type="term" value="F:P-type calcium transporter activity"/>
    <property type="evidence" value="ECO:0007669"/>
    <property type="project" value="UniProtKB-EC"/>
</dbReference>
<dbReference type="GO" id="GO:0046872">
    <property type="term" value="F:metal ion binding"/>
    <property type="evidence" value="ECO:0007669"/>
    <property type="project" value="UniProtKB-KW"/>
</dbReference>
<dbReference type="AlphaFoldDB" id="A0A9P8PJ46"/>
<dbReference type="PRINTS" id="PR00120">
    <property type="entry name" value="HATPASE"/>
</dbReference>
<organism evidence="19 20">
    <name type="scientific">Wickerhamomyces pijperi</name>
    <name type="common">Yeast</name>
    <name type="synonym">Pichia pijperi</name>
    <dbReference type="NCBI Taxonomy" id="599730"/>
    <lineage>
        <taxon>Eukaryota</taxon>
        <taxon>Fungi</taxon>
        <taxon>Dikarya</taxon>
        <taxon>Ascomycota</taxon>
        <taxon>Saccharomycotina</taxon>
        <taxon>Saccharomycetes</taxon>
        <taxon>Phaffomycetales</taxon>
        <taxon>Wickerhamomycetaceae</taxon>
        <taxon>Wickerhamomyces</taxon>
    </lineage>
</organism>
<dbReference type="Gene3D" id="2.70.150.10">
    <property type="entry name" value="Calcium-transporting ATPase, cytoplasmic transduction domain A"/>
    <property type="match status" value="1"/>
</dbReference>
<dbReference type="InterPro" id="IPR018303">
    <property type="entry name" value="ATPase_P-typ_P_site"/>
</dbReference>
<proteinExistence type="inferred from homology"/>
<evidence type="ECO:0000256" key="17">
    <source>
        <dbReference type="RuleBase" id="RU361146"/>
    </source>
</evidence>
<dbReference type="InterPro" id="IPR023299">
    <property type="entry name" value="ATPase_P-typ_cyto_dom_N"/>
</dbReference>
<keyword evidence="3" id="KW-0926">Vacuole</keyword>
<comment type="similarity">
    <text evidence="17">Belongs to the cation transport ATPase (P-type) (TC 3.A.3) family.</text>
</comment>
<dbReference type="Proteomes" id="UP000774326">
    <property type="component" value="Unassembled WGS sequence"/>
</dbReference>
<dbReference type="GO" id="GO:0005774">
    <property type="term" value="C:vacuolar membrane"/>
    <property type="evidence" value="ECO:0007669"/>
    <property type="project" value="UniProtKB-SubCell"/>
</dbReference>
<evidence type="ECO:0000256" key="7">
    <source>
        <dbReference type="ARBA" id="ARBA00022741"/>
    </source>
</evidence>
<dbReference type="SUPFAM" id="SSF81665">
    <property type="entry name" value="Calcium ATPase, transmembrane domain M"/>
    <property type="match status" value="1"/>
</dbReference>
<dbReference type="GO" id="GO:0005524">
    <property type="term" value="F:ATP binding"/>
    <property type="evidence" value="ECO:0007669"/>
    <property type="project" value="UniProtKB-KW"/>
</dbReference>
<evidence type="ECO:0000256" key="4">
    <source>
        <dbReference type="ARBA" id="ARBA00022568"/>
    </source>
</evidence>
<feature type="transmembrane region" description="Helical" evidence="17">
    <location>
        <begin position="134"/>
        <end position="154"/>
    </location>
</feature>
<feature type="transmembrane region" description="Helical" evidence="17">
    <location>
        <begin position="1061"/>
        <end position="1079"/>
    </location>
</feature>
<dbReference type="PROSITE" id="PS00154">
    <property type="entry name" value="ATPASE_E1_E2"/>
    <property type="match status" value="1"/>
</dbReference>
<dbReference type="InterPro" id="IPR004014">
    <property type="entry name" value="ATPase_P-typ_cation-transptr_N"/>
</dbReference>
<dbReference type="Gene3D" id="3.40.1110.10">
    <property type="entry name" value="Calcium-transporting ATPase, cytoplasmic domain N"/>
    <property type="match status" value="1"/>
</dbReference>
<evidence type="ECO:0000256" key="10">
    <source>
        <dbReference type="ARBA" id="ARBA00022842"/>
    </source>
</evidence>
<evidence type="ECO:0000256" key="6">
    <source>
        <dbReference type="ARBA" id="ARBA00022723"/>
    </source>
</evidence>
<keyword evidence="4 17" id="KW-0109">Calcium transport</keyword>
<feature type="domain" description="Cation-transporting P-type ATPase N-terminal" evidence="18">
    <location>
        <begin position="36"/>
        <end position="112"/>
    </location>
</feature>
<comment type="function">
    <text evidence="16">This magnesium-dependent enzyme catalyzes the hydrolysis of ATP coupled with the transport of calcium. Transports the calcium to the vacuole and participates in the control of the cytosolic free calcium.</text>
</comment>
<dbReference type="SFLD" id="SFLDG00002">
    <property type="entry name" value="C1.7:_P-type_atpase_like"/>
    <property type="match status" value="1"/>
</dbReference>
<reference evidence="19" key="1">
    <citation type="journal article" date="2021" name="Open Biol.">
        <title>Shared evolutionary footprints suggest mitochondrial oxidative damage underlies multiple complex I losses in fungi.</title>
        <authorList>
            <person name="Schikora-Tamarit M.A."/>
            <person name="Marcet-Houben M."/>
            <person name="Nosek J."/>
            <person name="Gabaldon T."/>
        </authorList>
    </citation>
    <scope>NUCLEOTIDE SEQUENCE</scope>
    <source>
        <strain evidence="19">CBS2887</strain>
    </source>
</reference>
<dbReference type="InterPro" id="IPR023298">
    <property type="entry name" value="ATPase_P-typ_TM_dom_sf"/>
</dbReference>
<keyword evidence="13 17" id="KW-0406">Ion transport</keyword>
<keyword evidence="8 17" id="KW-0106">Calcium</keyword>
<dbReference type="SMART" id="SM00831">
    <property type="entry name" value="Cation_ATPase_N"/>
    <property type="match status" value="1"/>
</dbReference>
<comment type="subcellular location">
    <subcellularLocation>
        <location evidence="17">Membrane</location>
        <topology evidence="17">Multi-pass membrane protein</topology>
    </subcellularLocation>
    <subcellularLocation>
        <location evidence="1">Vacuole membrane</location>
        <topology evidence="1">Multi-pass membrane protein</topology>
    </subcellularLocation>
</comment>
<dbReference type="Pfam" id="PF13246">
    <property type="entry name" value="Cation_ATPase"/>
    <property type="match status" value="1"/>
</dbReference>
<dbReference type="EC" id="7.2.2.10" evidence="17"/>
<dbReference type="InterPro" id="IPR006068">
    <property type="entry name" value="ATPase_P-typ_cation-transptr_C"/>
</dbReference>
<evidence type="ECO:0000256" key="15">
    <source>
        <dbReference type="ARBA" id="ARBA00048694"/>
    </source>
</evidence>
<dbReference type="Gene3D" id="1.20.1110.10">
    <property type="entry name" value="Calcium-transporting ATPase, transmembrane domain"/>
    <property type="match status" value="1"/>
</dbReference>
<accession>A0A9P8PJ46</accession>
<evidence type="ECO:0000256" key="16">
    <source>
        <dbReference type="ARBA" id="ARBA00059328"/>
    </source>
</evidence>
<keyword evidence="5 17" id="KW-0812">Transmembrane</keyword>
<sequence>MAPRTDEQAASSFTYTKEQLSTFYDPKSLLKFLQLFDSANPTAQLLTSLNTSASVGLPSTLPDLQQRVSHYGVNRLPQRKPKSFLTLAWEALQDKVLILLSVAAVISLALGLYETFGQPPEHDAQGNVLPKVDWVEGVAIIVAILVVVLVSAANDFQKERQFARLNTKKDSRDVVVLRSGDELMVSVYDLLVGDIIMIQTGEILPVDAVLVDGTCECDESSITGESKTIIKTKIEDAAKKFTSSVEFDPQTDDIGIKKGVPDPFLLSGSKLLSGVCKAVVTSVGESSIHGRTMLSLAIEPEQTPLQMRLDDLATGITKYGVLAALILFIVLFAKFLSLLGSDYSHLSPALKGSKFLKIFITAITIIVVAVPEGLPLAVTLALAFATTRMAKDSNLVRVLRSCEIMSSCTAICSDKTGTLTVNRMRVVNGLIAGEDCEFNEDQDQSDLSLDDAAKTKLLQNIALNSTAFENKEYQIASDNPFATSHKKKTKSDEISEAMKDVMNESYIGSKTETALLEFATKALGLAKTDPAQTNDHETLTLNRLRTNTQTIGVESVEEVIPFESSRKWSGCIVKLSGGKGYKLLVKGAAEIVIAHCCEMSSSSEPRAISSEMREQLESKITEYANLSLRTISLAHKTFPTMPYTDPTTKDLDLTQLLQDLTLDAVVGIKDPLRPGVKDSVLQCQRAGVTVRMVTGDNLMTAKAISFNCGILSPNDSVETACMEGPMFRKLSTRERFEIVPRLKVLARSSPEDKRLLVETLKSLNEVVAVTGDGTNDAPALKLADVGFSMGISGTEVAKEASDIILMSDDFKGIVKAIKWGRCVSTSIKKFIQFQITVNITAVLLTFISAVSSTEGESVLSAVQLLWVNLIMDTLAALALATDTPDDDILDKKPEGRKANLISVSMWKMILGQSTLQLVVTLVLHFGGKKIFHGDRPITDREKAQLHALTFNTFVWLQFFKLWVTRKLDECDGVESVRERICARNLNFFQHFFRNYYFLAIAAIIAGFQVLIMFVGGVSFSVVKQTGPMWAVALVCGMVSLPWGVVLRIIPDHWILAIFPTRLYNFIIDVLTLKFIYSRFSKGKKSQRRRTPRDEEEEGWNENDEKARLIYSKTPVFQRTKAEIDYILNDSQTETSSSYNPLSIYQNWKRKSVQSFTSSGSDVGSVHALGALTMVPTFVGGAVAGWSPIISNDATGASGASGADR</sequence>
<reference evidence="19" key="2">
    <citation type="submission" date="2021-01" db="EMBL/GenBank/DDBJ databases">
        <authorList>
            <person name="Schikora-Tamarit M.A."/>
        </authorList>
    </citation>
    <scope>NUCLEOTIDE SEQUENCE</scope>
    <source>
        <strain evidence="19">CBS2887</strain>
    </source>
</reference>
<feature type="transmembrane region" description="Helical" evidence="17">
    <location>
        <begin position="1029"/>
        <end position="1049"/>
    </location>
</feature>
<dbReference type="GO" id="GO:0016887">
    <property type="term" value="F:ATP hydrolysis activity"/>
    <property type="evidence" value="ECO:0007669"/>
    <property type="project" value="InterPro"/>
</dbReference>
<keyword evidence="9 17" id="KW-0067">ATP-binding</keyword>
<feature type="transmembrane region" description="Helical" evidence="17">
    <location>
        <begin position="96"/>
        <end position="114"/>
    </location>
</feature>
<feature type="transmembrane region" description="Helical" evidence="17">
    <location>
        <begin position="358"/>
        <end position="385"/>
    </location>
</feature>
<comment type="caution">
    <text evidence="17">Lacks conserved residue(s) required for the propagation of feature annotation.</text>
</comment>
<evidence type="ECO:0000256" key="3">
    <source>
        <dbReference type="ARBA" id="ARBA00022554"/>
    </source>
</evidence>
<dbReference type="SFLD" id="SFLDF00027">
    <property type="entry name" value="p-type_atpase"/>
    <property type="match status" value="1"/>
</dbReference>
<dbReference type="FunFam" id="2.70.150.10:FF:000028">
    <property type="entry name" value="Calcium-transporting ATPase"/>
    <property type="match status" value="1"/>
</dbReference>
<keyword evidence="7 17" id="KW-0547">Nucleotide-binding</keyword>
<dbReference type="Gene3D" id="3.40.50.1000">
    <property type="entry name" value="HAD superfamily/HAD-like"/>
    <property type="match status" value="1"/>
</dbReference>
<keyword evidence="14 17" id="KW-0472">Membrane</keyword>
<comment type="catalytic activity">
    <reaction evidence="15 17">
        <text>Ca(2+)(in) + ATP + H2O = Ca(2+)(out) + ADP + phosphate + H(+)</text>
        <dbReference type="Rhea" id="RHEA:18105"/>
        <dbReference type="ChEBI" id="CHEBI:15377"/>
        <dbReference type="ChEBI" id="CHEBI:15378"/>
        <dbReference type="ChEBI" id="CHEBI:29108"/>
        <dbReference type="ChEBI" id="CHEBI:30616"/>
        <dbReference type="ChEBI" id="CHEBI:43474"/>
        <dbReference type="ChEBI" id="CHEBI:456216"/>
        <dbReference type="EC" id="7.2.2.10"/>
    </reaction>
</comment>
<dbReference type="InterPro" id="IPR044492">
    <property type="entry name" value="P_typ_ATPase_HD_dom"/>
</dbReference>
<evidence type="ECO:0000256" key="11">
    <source>
        <dbReference type="ARBA" id="ARBA00022967"/>
    </source>
</evidence>
<dbReference type="SUPFAM" id="SSF56784">
    <property type="entry name" value="HAD-like"/>
    <property type="match status" value="1"/>
</dbReference>
<dbReference type="Pfam" id="PF00689">
    <property type="entry name" value="Cation_ATPase_C"/>
    <property type="match status" value="1"/>
</dbReference>
<comment type="caution">
    <text evidence="19">The sequence shown here is derived from an EMBL/GenBank/DDBJ whole genome shotgun (WGS) entry which is preliminary data.</text>
</comment>
<evidence type="ECO:0000256" key="2">
    <source>
        <dbReference type="ARBA" id="ARBA00022448"/>
    </source>
</evidence>
<dbReference type="NCBIfam" id="TIGR01494">
    <property type="entry name" value="ATPase_P-type"/>
    <property type="match status" value="3"/>
</dbReference>
<keyword evidence="6" id="KW-0479">Metal-binding</keyword>
<name>A0A9P8PJ46_WICPI</name>
<feature type="transmembrane region" description="Helical" evidence="17">
    <location>
        <begin position="316"/>
        <end position="338"/>
    </location>
</feature>
<evidence type="ECO:0000256" key="5">
    <source>
        <dbReference type="ARBA" id="ARBA00022692"/>
    </source>
</evidence>
<evidence type="ECO:0000313" key="19">
    <source>
        <dbReference type="EMBL" id="KAH3672956.1"/>
    </source>
</evidence>
<dbReference type="Pfam" id="PF08282">
    <property type="entry name" value="Hydrolase_3"/>
    <property type="match status" value="1"/>
</dbReference>
<protein>
    <recommendedName>
        <fullName evidence="17">Calcium-transporting ATPase</fullName>
        <ecNumber evidence="17">7.2.2.10</ecNumber>
    </recommendedName>
</protein>
<evidence type="ECO:0000313" key="20">
    <source>
        <dbReference type="Proteomes" id="UP000774326"/>
    </source>
</evidence>
<evidence type="ECO:0000256" key="1">
    <source>
        <dbReference type="ARBA" id="ARBA00004128"/>
    </source>
</evidence>
<evidence type="ECO:0000259" key="18">
    <source>
        <dbReference type="SMART" id="SM00831"/>
    </source>
</evidence>